<evidence type="ECO:0000256" key="1">
    <source>
        <dbReference type="SAM" id="Coils"/>
    </source>
</evidence>
<protein>
    <submittedName>
        <fullName evidence="5">SXP/RAL-2 family protein Ani s 5-like cation-binding domain-containing protein</fullName>
    </submittedName>
</protein>
<dbReference type="Proteomes" id="UP000887575">
    <property type="component" value="Unassembled WGS sequence"/>
</dbReference>
<evidence type="ECO:0000256" key="2">
    <source>
        <dbReference type="SAM" id="SignalP"/>
    </source>
</evidence>
<feature type="chain" id="PRO_5041902540" evidence="2">
    <location>
        <begin position="19"/>
        <end position="163"/>
    </location>
</feature>
<name>A0AAF3EWZ7_9BILA</name>
<evidence type="ECO:0000313" key="5">
    <source>
        <dbReference type="WBParaSite" id="MBELARI_LOCUS18734"/>
    </source>
</evidence>
<dbReference type="InterPro" id="IPR003677">
    <property type="entry name" value="ANIS5_cation-bd"/>
</dbReference>
<dbReference type="AlphaFoldDB" id="A0AAF3EWZ7"/>
<feature type="domain" description="SXP/RAL-2 family protein Ani s 5-like cation-binding" evidence="3">
    <location>
        <begin position="41"/>
        <end position="143"/>
    </location>
</feature>
<accession>A0AAF3EWZ7</accession>
<evidence type="ECO:0000313" key="4">
    <source>
        <dbReference type="Proteomes" id="UP000887575"/>
    </source>
</evidence>
<keyword evidence="4" id="KW-1185">Reference proteome</keyword>
<organism evidence="4 5">
    <name type="scientific">Mesorhabditis belari</name>
    <dbReference type="NCBI Taxonomy" id="2138241"/>
    <lineage>
        <taxon>Eukaryota</taxon>
        <taxon>Metazoa</taxon>
        <taxon>Ecdysozoa</taxon>
        <taxon>Nematoda</taxon>
        <taxon>Chromadorea</taxon>
        <taxon>Rhabditida</taxon>
        <taxon>Rhabditina</taxon>
        <taxon>Rhabditomorpha</taxon>
        <taxon>Rhabditoidea</taxon>
        <taxon>Rhabditidae</taxon>
        <taxon>Mesorhabditinae</taxon>
        <taxon>Mesorhabditis</taxon>
    </lineage>
</organism>
<keyword evidence="1" id="KW-0175">Coiled coil</keyword>
<feature type="coiled-coil region" evidence="1">
    <location>
        <begin position="72"/>
        <end position="99"/>
    </location>
</feature>
<dbReference type="Pfam" id="PF02520">
    <property type="entry name" value="ANIS5_cation-bd"/>
    <property type="match status" value="1"/>
</dbReference>
<dbReference type="WBParaSite" id="MBELARI_LOCUS18734">
    <property type="protein sequence ID" value="MBELARI_LOCUS18734"/>
    <property type="gene ID" value="MBELARI_LOCUS18734"/>
</dbReference>
<sequence length="163" mass="18418">MRTQSISLLFFVIGYVLCQPPMGGQQQPQDPPFLQGASDSVKSSFRALFENTDNFTEKQMDDKVNAWIAQQSTTIQNQYKQFQQQMKQMKQQAQQAHQRAVQTLSSGAKQADADLIKITDNANLTPAQKNQQISDYISKLQKSNPSVAAEIQQLMQQAPQMMF</sequence>
<feature type="signal peptide" evidence="2">
    <location>
        <begin position="1"/>
        <end position="18"/>
    </location>
</feature>
<dbReference type="InterPro" id="IPR052823">
    <property type="entry name" value="SXP/RAL-2_related"/>
</dbReference>
<evidence type="ECO:0000259" key="3">
    <source>
        <dbReference type="Pfam" id="PF02520"/>
    </source>
</evidence>
<dbReference type="PANTHER" id="PTHR21593:SF36">
    <property type="entry name" value="DUF148 DOMAIN-CONTAINING PROTEIN-RELATED"/>
    <property type="match status" value="1"/>
</dbReference>
<keyword evidence="2" id="KW-0732">Signal</keyword>
<proteinExistence type="predicted"/>
<dbReference type="PANTHER" id="PTHR21593">
    <property type="entry name" value="PRION-LIKE- Q/N-RICH -DOMAIN-BEARING PROTEIN PROTEIN"/>
    <property type="match status" value="1"/>
</dbReference>
<reference evidence="5" key="1">
    <citation type="submission" date="2024-02" db="UniProtKB">
        <authorList>
            <consortium name="WormBaseParasite"/>
        </authorList>
    </citation>
    <scope>IDENTIFICATION</scope>
</reference>